<protein>
    <submittedName>
        <fullName evidence="2">Uncharacterized protein</fullName>
    </submittedName>
</protein>
<dbReference type="AlphaFoldDB" id="K0SVV2"/>
<name>K0SVV2_THAOC</name>
<keyword evidence="3" id="KW-1185">Reference proteome</keyword>
<feature type="chain" id="PRO_5003840372" evidence="1">
    <location>
        <begin position="26"/>
        <end position="352"/>
    </location>
</feature>
<evidence type="ECO:0000313" key="2">
    <source>
        <dbReference type="EMBL" id="EJK62382.1"/>
    </source>
</evidence>
<sequence>MMVLSPRTNSLVVLLVSLLVQTTSAFSALAKTTAARLTGDDSATGSSLTGGIRRPLLSSRLEAVKFDKSTERWVTDDPDEEAGSSYGPIGSLYRAGPRPFLSRIFDADTYDQAVLKYMASEGCDRKEAQGNMDAFLDNPQDWGYQKIQEKEAGAFKKDYANANMDPKSVILSTVWAAGVVYFFGDLALKLTRGEIMADSFHRTMELLGVEHMKPEWDNPPNVPGTMKERERKVLLLRPPEHWRMHELQPTSSLVRSSGLGLGQGMATTISDLPLQAAGPLDNACCFRPCAGETTGCARLTPTLVSVEPRTLRATDTDHGPRTNGRSSTDRWVSTLTRDRFDVLGGHLISFRK</sequence>
<reference evidence="2 3" key="1">
    <citation type="journal article" date="2012" name="Genome Biol.">
        <title>Genome and low-iron response of an oceanic diatom adapted to chronic iron limitation.</title>
        <authorList>
            <person name="Lommer M."/>
            <person name="Specht M."/>
            <person name="Roy A.S."/>
            <person name="Kraemer L."/>
            <person name="Andreson R."/>
            <person name="Gutowska M.A."/>
            <person name="Wolf J."/>
            <person name="Bergner S.V."/>
            <person name="Schilhabel M.B."/>
            <person name="Klostermeier U.C."/>
            <person name="Beiko R.G."/>
            <person name="Rosenstiel P."/>
            <person name="Hippler M."/>
            <person name="Laroche J."/>
        </authorList>
    </citation>
    <scope>NUCLEOTIDE SEQUENCE [LARGE SCALE GENOMIC DNA]</scope>
    <source>
        <strain evidence="2 3">CCMP1005</strain>
    </source>
</reference>
<dbReference type="eggNOG" id="ENOG502T914">
    <property type="taxonomic scope" value="Eukaryota"/>
</dbReference>
<keyword evidence="1" id="KW-0732">Signal</keyword>
<accession>K0SVV2</accession>
<feature type="signal peptide" evidence="1">
    <location>
        <begin position="1"/>
        <end position="25"/>
    </location>
</feature>
<gene>
    <name evidence="2" type="ORF">THAOC_17008</name>
</gene>
<organism evidence="2 3">
    <name type="scientific">Thalassiosira oceanica</name>
    <name type="common">Marine diatom</name>
    <dbReference type="NCBI Taxonomy" id="159749"/>
    <lineage>
        <taxon>Eukaryota</taxon>
        <taxon>Sar</taxon>
        <taxon>Stramenopiles</taxon>
        <taxon>Ochrophyta</taxon>
        <taxon>Bacillariophyta</taxon>
        <taxon>Coscinodiscophyceae</taxon>
        <taxon>Thalassiosirophycidae</taxon>
        <taxon>Thalassiosirales</taxon>
        <taxon>Thalassiosiraceae</taxon>
        <taxon>Thalassiosira</taxon>
    </lineage>
</organism>
<dbReference type="EMBL" id="AGNL01018930">
    <property type="protein sequence ID" value="EJK62382.1"/>
    <property type="molecule type" value="Genomic_DNA"/>
</dbReference>
<evidence type="ECO:0000313" key="3">
    <source>
        <dbReference type="Proteomes" id="UP000266841"/>
    </source>
</evidence>
<proteinExistence type="predicted"/>
<comment type="caution">
    <text evidence="2">The sequence shown here is derived from an EMBL/GenBank/DDBJ whole genome shotgun (WGS) entry which is preliminary data.</text>
</comment>
<dbReference type="OrthoDB" id="196088at2759"/>
<evidence type="ECO:0000256" key="1">
    <source>
        <dbReference type="SAM" id="SignalP"/>
    </source>
</evidence>
<dbReference type="Proteomes" id="UP000266841">
    <property type="component" value="Unassembled WGS sequence"/>
</dbReference>